<evidence type="ECO:0000313" key="1">
    <source>
        <dbReference type="EMBL" id="TMS57492.1"/>
    </source>
</evidence>
<dbReference type="EMBL" id="AKCV02000023">
    <property type="protein sequence ID" value="TMS57492.1"/>
    <property type="molecule type" value="Genomic_DNA"/>
</dbReference>
<comment type="caution">
    <text evidence="1">The sequence shown here is derived from an EMBL/GenBank/DDBJ whole genome shotgun (WGS) entry which is preliminary data.</text>
</comment>
<keyword evidence="2" id="KW-1185">Reference proteome</keyword>
<name>A0ACD3SMT4_9BURK</name>
<gene>
    <name evidence="1" type="ORF">MW7_012915</name>
</gene>
<organism evidence="1 2">
    <name type="scientific">Imbroritus primus</name>
    <dbReference type="NCBI Taxonomy" id="3058603"/>
    <lineage>
        <taxon>Bacteria</taxon>
        <taxon>Pseudomonadati</taxon>
        <taxon>Pseudomonadota</taxon>
        <taxon>Betaproteobacteria</taxon>
        <taxon>Burkholderiales</taxon>
        <taxon>Burkholderiaceae</taxon>
        <taxon>Imbroritus</taxon>
    </lineage>
</organism>
<sequence>MHAGAEIYPSVFDQENLSMKKIVLAACASASLLLVACGGGGDDPAPPTQASTPAPAPAPAPATLTCPDSYSKITGGVANATLVINAGDIAGNNSATLSLKTPATVNPDAKTCLGKVTSFPAGTVGDVAYEIRATSDFQAATDRRIVITVPTVGTLGSAPSVYFYTLGSDGKATVAPLAAVPTFDIVAGKVVATIAAGLPGLYTVKLP</sequence>
<proteinExistence type="predicted"/>
<evidence type="ECO:0000313" key="2">
    <source>
        <dbReference type="Proteomes" id="UP000004277"/>
    </source>
</evidence>
<reference evidence="1" key="1">
    <citation type="submission" date="2019-05" db="EMBL/GenBank/DDBJ databases">
        <title>Revised genome assembly of Burkholderiaceae (previously Ralstonia) sp. PBA.</title>
        <authorList>
            <person name="Gan H.M."/>
        </authorList>
    </citation>
    <scope>NUCLEOTIDE SEQUENCE</scope>
    <source>
        <strain evidence="1">PBA</strain>
    </source>
</reference>
<protein>
    <submittedName>
        <fullName evidence="1">Uncharacterized protein</fullName>
    </submittedName>
</protein>
<accession>A0ACD3SMT4</accession>
<dbReference type="Proteomes" id="UP000004277">
    <property type="component" value="Unassembled WGS sequence"/>
</dbReference>